<keyword evidence="2" id="KW-1185">Reference proteome</keyword>
<reference evidence="2" key="1">
    <citation type="journal article" date="2011" name="PLoS Genet.">
        <title>Genomic analysis of the necrotrophic fungal pathogens Sclerotinia sclerotiorum and Botrytis cinerea.</title>
        <authorList>
            <person name="Amselem J."/>
            <person name="Cuomo C.A."/>
            <person name="van Kan J.A."/>
            <person name="Viaud M."/>
            <person name="Benito E.P."/>
            <person name="Couloux A."/>
            <person name="Coutinho P.M."/>
            <person name="de Vries R.P."/>
            <person name="Dyer P.S."/>
            <person name="Fillinger S."/>
            <person name="Fournier E."/>
            <person name="Gout L."/>
            <person name="Hahn M."/>
            <person name="Kohn L."/>
            <person name="Lapalu N."/>
            <person name="Plummer K.M."/>
            <person name="Pradier J.M."/>
            <person name="Quevillon E."/>
            <person name="Sharon A."/>
            <person name="Simon A."/>
            <person name="ten Have A."/>
            <person name="Tudzynski B."/>
            <person name="Tudzynski P."/>
            <person name="Wincker P."/>
            <person name="Andrew M."/>
            <person name="Anthouard V."/>
            <person name="Beever R.E."/>
            <person name="Beffa R."/>
            <person name="Benoit I."/>
            <person name="Bouzid O."/>
            <person name="Brault B."/>
            <person name="Chen Z."/>
            <person name="Choquer M."/>
            <person name="Collemare J."/>
            <person name="Cotton P."/>
            <person name="Danchin E.G."/>
            <person name="Da Silva C."/>
            <person name="Gautier A."/>
            <person name="Giraud C."/>
            <person name="Giraud T."/>
            <person name="Gonzalez C."/>
            <person name="Grossetete S."/>
            <person name="Guldener U."/>
            <person name="Henrissat B."/>
            <person name="Howlett B.J."/>
            <person name="Kodira C."/>
            <person name="Kretschmer M."/>
            <person name="Lappartient A."/>
            <person name="Leroch M."/>
            <person name="Levis C."/>
            <person name="Mauceli E."/>
            <person name="Neuveglise C."/>
            <person name="Oeser B."/>
            <person name="Pearson M."/>
            <person name="Poulain J."/>
            <person name="Poussereau N."/>
            <person name="Quesneville H."/>
            <person name="Rascle C."/>
            <person name="Schumacher J."/>
            <person name="Segurens B."/>
            <person name="Sexton A."/>
            <person name="Silva E."/>
            <person name="Sirven C."/>
            <person name="Soanes D.M."/>
            <person name="Talbot N.J."/>
            <person name="Templeton M."/>
            <person name="Yandava C."/>
            <person name="Yarden O."/>
            <person name="Zeng Q."/>
            <person name="Rollins J.A."/>
            <person name="Lebrun M.H."/>
            <person name="Dickman M."/>
        </authorList>
    </citation>
    <scope>NUCLEOTIDE SEQUENCE [LARGE SCALE GENOMIC DNA]</scope>
    <source>
        <strain evidence="2">ATCC 18683 / 1980 / Ss-1</strain>
    </source>
</reference>
<dbReference type="GeneID" id="5481153"/>
<protein>
    <submittedName>
        <fullName evidence="1">Uncharacterized protein</fullName>
    </submittedName>
</protein>
<dbReference type="EMBL" id="CH476648">
    <property type="protein sequence ID" value="EDN99106.1"/>
    <property type="molecule type" value="Genomic_DNA"/>
</dbReference>
<evidence type="ECO:0000313" key="2">
    <source>
        <dbReference type="Proteomes" id="UP000001312"/>
    </source>
</evidence>
<dbReference type="InParanoid" id="A7F8N5"/>
<gene>
    <name evidence="1" type="ORF">SS1G_13966</name>
</gene>
<accession>A7F8N5</accession>
<evidence type="ECO:0000313" key="1">
    <source>
        <dbReference type="EMBL" id="EDN99106.1"/>
    </source>
</evidence>
<sequence length="62" mass="7304">MPITKRTRKRLALLTYRTYIIRGCYVFRILLVPTITLKVTKHLTYSGRETLQTDITQALILH</sequence>
<dbReference type="RefSeq" id="XP_001585106.1">
    <property type="nucleotide sequence ID" value="XM_001585056.1"/>
</dbReference>
<dbReference type="KEGG" id="ssl:SS1G_13966"/>
<dbReference type="AlphaFoldDB" id="A7F8N5"/>
<proteinExistence type="predicted"/>
<dbReference type="Proteomes" id="UP000001312">
    <property type="component" value="Unassembled WGS sequence"/>
</dbReference>
<organism evidence="1 2">
    <name type="scientific">Sclerotinia sclerotiorum (strain ATCC 18683 / 1980 / Ss-1)</name>
    <name type="common">White mold</name>
    <name type="synonym">Whetzelinia sclerotiorum</name>
    <dbReference type="NCBI Taxonomy" id="665079"/>
    <lineage>
        <taxon>Eukaryota</taxon>
        <taxon>Fungi</taxon>
        <taxon>Dikarya</taxon>
        <taxon>Ascomycota</taxon>
        <taxon>Pezizomycotina</taxon>
        <taxon>Leotiomycetes</taxon>
        <taxon>Helotiales</taxon>
        <taxon>Sclerotiniaceae</taxon>
        <taxon>Sclerotinia</taxon>
    </lineage>
</organism>
<name>A7F8N5_SCLS1</name>